<evidence type="ECO:0000256" key="2">
    <source>
        <dbReference type="ARBA" id="ARBA00049988"/>
    </source>
</evidence>
<gene>
    <name evidence="3" type="ORF">CLV32_0065</name>
</gene>
<dbReference type="AlphaFoldDB" id="A0A4R6INH8"/>
<evidence type="ECO:0000313" key="3">
    <source>
        <dbReference type="EMBL" id="TDO23780.1"/>
    </source>
</evidence>
<dbReference type="Proteomes" id="UP000295499">
    <property type="component" value="Unassembled WGS sequence"/>
</dbReference>
<dbReference type="PANTHER" id="PTHR35401">
    <property type="entry name" value="COPG FAMILY HELIX-TURN-HELIX PROTEIN-RELATED-RELATED"/>
    <property type="match status" value="1"/>
</dbReference>
<keyword evidence="1" id="KW-1277">Toxin-antitoxin system</keyword>
<dbReference type="InterPro" id="IPR014795">
    <property type="entry name" value="TacA_1-like"/>
</dbReference>
<dbReference type="OrthoDB" id="595305at2"/>
<dbReference type="Pfam" id="PF08681">
    <property type="entry name" value="TacA1"/>
    <property type="match status" value="1"/>
</dbReference>
<protein>
    <submittedName>
        <fullName evidence="3">Uncharacterized protein (DUF1778 family)</fullName>
    </submittedName>
</protein>
<dbReference type="SUPFAM" id="SSF47598">
    <property type="entry name" value="Ribbon-helix-helix"/>
    <property type="match status" value="1"/>
</dbReference>
<dbReference type="PANTHER" id="PTHR35401:SF2">
    <property type="entry name" value="ABC-TYPE TRANSPORT SYSTEM"/>
    <property type="match status" value="1"/>
</dbReference>
<name>A0A4R6INH8_9SPHI</name>
<comment type="similarity">
    <text evidence="2">Belongs to the TacA antitoxin family.</text>
</comment>
<dbReference type="Gene3D" id="1.20.5.780">
    <property type="entry name" value="Single helix bin"/>
    <property type="match status" value="1"/>
</dbReference>
<evidence type="ECO:0000256" key="1">
    <source>
        <dbReference type="ARBA" id="ARBA00022649"/>
    </source>
</evidence>
<reference evidence="3 4" key="1">
    <citation type="submission" date="2019-03" db="EMBL/GenBank/DDBJ databases">
        <title>Genomic Encyclopedia of Archaeal and Bacterial Type Strains, Phase II (KMG-II): from individual species to whole genera.</title>
        <authorList>
            <person name="Goeker M."/>
        </authorList>
    </citation>
    <scope>NUCLEOTIDE SEQUENCE [LARGE SCALE GENOMIC DNA]</scope>
    <source>
        <strain evidence="3 4">DSM 19034</strain>
    </source>
</reference>
<dbReference type="GO" id="GO:0006355">
    <property type="term" value="P:regulation of DNA-templated transcription"/>
    <property type="evidence" value="ECO:0007669"/>
    <property type="project" value="InterPro"/>
</dbReference>
<sequence>MAITVNDRIDVRISKEQKELIKYASELSGFKSLSEFIVYHVQAQAQKIIKDSNTILSSMEDKRIFLEAILNPAEPNDALKKARLNYEKFKEANESSAIAKTP</sequence>
<dbReference type="InterPro" id="IPR010985">
    <property type="entry name" value="Ribbon_hlx_hlx"/>
</dbReference>
<dbReference type="RefSeq" id="WP_133551325.1">
    <property type="nucleotide sequence ID" value="NZ_SNWM01000001.1"/>
</dbReference>
<accession>A0A4R6INH8</accession>
<evidence type="ECO:0000313" key="4">
    <source>
        <dbReference type="Proteomes" id="UP000295499"/>
    </source>
</evidence>
<dbReference type="EMBL" id="SNWM01000001">
    <property type="protein sequence ID" value="TDO23780.1"/>
    <property type="molecule type" value="Genomic_DNA"/>
</dbReference>
<organism evidence="3 4">
    <name type="scientific">Pedobacter duraquae</name>
    <dbReference type="NCBI Taxonomy" id="425511"/>
    <lineage>
        <taxon>Bacteria</taxon>
        <taxon>Pseudomonadati</taxon>
        <taxon>Bacteroidota</taxon>
        <taxon>Sphingobacteriia</taxon>
        <taxon>Sphingobacteriales</taxon>
        <taxon>Sphingobacteriaceae</taxon>
        <taxon>Pedobacter</taxon>
    </lineage>
</organism>
<keyword evidence="4" id="KW-1185">Reference proteome</keyword>
<comment type="caution">
    <text evidence="3">The sequence shown here is derived from an EMBL/GenBank/DDBJ whole genome shotgun (WGS) entry which is preliminary data.</text>
</comment>
<proteinExistence type="inferred from homology"/>